<sequence>MNTAASRTPRRPWLRWALVAGIACWVAAIAWFLGSLLFAPWLNPWLRWETQRDGHSLMLLQQSRSELALIRQEAEDRWRAQGQWPATIALPGTTLPGPQLLHIEVPQPLALAVRYGNRFSEASGLRGTRLELRFDPDTQIWACTTGIPAPSSRFVPADCRTATQWSALEWLLALLAIAAVAVAGTAAALFFANPRIRGLRAKPRRLRREPIAELPQLDRQFGWMRCRQSMLAAAAIDPADWRQALGFAQAGSAVRAQMLAARVAAETSTSQHWPLPGMVCQWRLPLTLPVALERVLLYLPDADIEPSLLVRLLRELPSGQDVILVVSPGAAFDNALNGFANDPANLCVCIDQAGLSEWLLHPSPTQVLVSLLGRQLQVTRISPYQTRGGITRPTAFFGRESLLARVLNREPGNYLLVGGRQLGKTSLMKAIERRFAGHPHVQCHYLSLRDHRFSARLAAELGLPADTAIDALVEELSRRSDGRRLLLLIDETDLFLRAEAAGGYAQLSALRSLSEEGRCHFMLAGFWDLYEAATLDYASPIRNFGEAINLGGLERDACIALAVEPLAQLGIHFNDPALPGLLAEACGHRANLVAIACQQMLEQLERGQRLLDGLQLDRAMRSDAMLDALAGWARLSPDPNACLVDRIIVYRIAQTSRHRPGPGTKAQPMTLAGTLADFAGAGIGVDAETVRRSFARLQLAYVLRREGEGYDFAVPLFISQFQACEVAALLAREMQTLRQANPLPL</sequence>
<dbReference type="Gene3D" id="3.40.50.300">
    <property type="entry name" value="P-loop containing nucleotide triphosphate hydrolases"/>
    <property type="match status" value="1"/>
</dbReference>
<protein>
    <recommendedName>
        <fullName evidence="4">AAA domain-containing protein</fullName>
    </recommendedName>
</protein>
<feature type="transmembrane region" description="Helical" evidence="1">
    <location>
        <begin position="170"/>
        <end position="192"/>
    </location>
</feature>
<evidence type="ECO:0008006" key="4">
    <source>
        <dbReference type="Google" id="ProtNLM"/>
    </source>
</evidence>
<dbReference type="Proteomes" id="UP000219374">
    <property type="component" value="Unassembled WGS sequence"/>
</dbReference>
<accession>A0A286CZC9</accession>
<dbReference type="InterPro" id="IPR027417">
    <property type="entry name" value="P-loop_NTPase"/>
</dbReference>
<evidence type="ECO:0000313" key="3">
    <source>
        <dbReference type="Proteomes" id="UP000219374"/>
    </source>
</evidence>
<dbReference type="EMBL" id="OCND01000001">
    <property type="protein sequence ID" value="SOD51761.1"/>
    <property type="molecule type" value="Genomic_DNA"/>
</dbReference>
<dbReference type="AlphaFoldDB" id="A0A286CZC9"/>
<dbReference type="SUPFAM" id="SSF52540">
    <property type="entry name" value="P-loop containing nucleoside triphosphate hydrolases"/>
    <property type="match status" value="1"/>
</dbReference>
<reference evidence="2 3" key="1">
    <citation type="submission" date="2017-09" db="EMBL/GenBank/DDBJ databases">
        <authorList>
            <person name="Ehlers B."/>
            <person name="Leendertz F.H."/>
        </authorList>
    </citation>
    <scope>NUCLEOTIDE SEQUENCE [LARGE SCALE GENOMIC DNA]</scope>
    <source>
        <strain evidence="2 3">CGMCC 1.10978</strain>
    </source>
</reference>
<proteinExistence type="predicted"/>
<organism evidence="2 3">
    <name type="scientific">Pseudoxanthomonas wuyuanensis</name>
    <dbReference type="NCBI Taxonomy" id="1073196"/>
    <lineage>
        <taxon>Bacteria</taxon>
        <taxon>Pseudomonadati</taxon>
        <taxon>Pseudomonadota</taxon>
        <taxon>Gammaproteobacteria</taxon>
        <taxon>Lysobacterales</taxon>
        <taxon>Lysobacteraceae</taxon>
        <taxon>Pseudoxanthomonas</taxon>
    </lineage>
</organism>
<keyword evidence="1" id="KW-1133">Transmembrane helix</keyword>
<name>A0A286CZC9_9GAMM</name>
<gene>
    <name evidence="2" type="ORF">SAMN06296416_101859</name>
</gene>
<keyword evidence="1" id="KW-0472">Membrane</keyword>
<dbReference type="RefSeq" id="WP_097120591.1">
    <property type="nucleotide sequence ID" value="NZ_OCND01000001.1"/>
</dbReference>
<keyword evidence="1" id="KW-0812">Transmembrane</keyword>
<dbReference type="OrthoDB" id="6951663at2"/>
<evidence type="ECO:0000313" key="2">
    <source>
        <dbReference type="EMBL" id="SOD51761.1"/>
    </source>
</evidence>
<evidence type="ECO:0000256" key="1">
    <source>
        <dbReference type="SAM" id="Phobius"/>
    </source>
</evidence>
<feature type="transmembrane region" description="Helical" evidence="1">
    <location>
        <begin position="16"/>
        <end position="42"/>
    </location>
</feature>
<keyword evidence="3" id="KW-1185">Reference proteome</keyword>